<dbReference type="InterPro" id="IPR002140">
    <property type="entry name" value="Sdo1/SBDS"/>
</dbReference>
<comment type="subunit">
    <text evidence="7">Associates with the 60S ribosomal subunit.</text>
</comment>
<dbReference type="SUPFAM" id="SSF89895">
    <property type="entry name" value="FYSH domain"/>
    <property type="match status" value="1"/>
</dbReference>
<dbReference type="Pfam" id="PF01172">
    <property type="entry name" value="SBDS_N"/>
    <property type="match status" value="1"/>
</dbReference>
<dbReference type="InterPro" id="IPR039100">
    <property type="entry name" value="Sdo1/SBDS-like"/>
</dbReference>
<dbReference type="Gene3D" id="1.10.10.900">
    <property type="entry name" value="SBDS protein C-terminal domain, subdomain 1"/>
    <property type="match status" value="1"/>
</dbReference>
<dbReference type="InterPro" id="IPR036915">
    <property type="entry name" value="Cyclin-like_sf"/>
</dbReference>
<feature type="compositionally biased region" description="Basic and acidic residues" evidence="8">
    <location>
        <begin position="278"/>
        <end position="290"/>
    </location>
</feature>
<dbReference type="InterPro" id="IPR036786">
    <property type="entry name" value="Ribosome_mat_SBDS_N_sf"/>
</dbReference>
<evidence type="ECO:0000256" key="5">
    <source>
        <dbReference type="ARBA" id="ARBA00022517"/>
    </source>
</evidence>
<evidence type="ECO:0000259" key="9">
    <source>
        <dbReference type="Pfam" id="PF01172"/>
    </source>
</evidence>
<name>A0A2T9YU84_9FUNG</name>
<dbReference type="InterPro" id="IPR046928">
    <property type="entry name" value="SDO1/SBDS_C"/>
</dbReference>
<dbReference type="GO" id="GO:0005634">
    <property type="term" value="C:nucleus"/>
    <property type="evidence" value="ECO:0007669"/>
    <property type="project" value="UniProtKB-SubCell"/>
</dbReference>
<proteinExistence type="inferred from homology"/>
<feature type="domain" description="Ribosome maturation protein SDO1/SBDS central" evidence="10">
    <location>
        <begin position="467"/>
        <end position="529"/>
    </location>
</feature>
<feature type="compositionally biased region" description="Basic and acidic residues" evidence="8">
    <location>
        <begin position="253"/>
        <end position="267"/>
    </location>
</feature>
<evidence type="ECO:0000256" key="6">
    <source>
        <dbReference type="ARBA" id="ARBA00023242"/>
    </source>
</evidence>
<dbReference type="FunFam" id="1.10.10.900:FF:000001">
    <property type="entry name" value="SBDS, ribosome maturation factor"/>
    <property type="match status" value="1"/>
</dbReference>
<feature type="region of interest" description="Disordered" evidence="8">
    <location>
        <begin position="236"/>
        <end position="290"/>
    </location>
</feature>
<dbReference type="PANTHER" id="PTHR10927">
    <property type="entry name" value="RIBOSOME MATURATION PROTEIN SBDS"/>
    <property type="match status" value="1"/>
</dbReference>
<comment type="caution">
    <text evidence="12">The sequence shown here is derived from an EMBL/GenBank/DDBJ whole genome shotgun (WGS) entry which is preliminary data.</text>
</comment>
<dbReference type="AlphaFoldDB" id="A0A2T9YU84"/>
<feature type="domain" description="Ribosome maturation protein SDO1/SBDS N-terminal" evidence="9">
    <location>
        <begin position="372"/>
        <end position="458"/>
    </location>
</feature>
<dbReference type="EMBL" id="MBFT01000164">
    <property type="protein sequence ID" value="PVU95910.1"/>
    <property type="molecule type" value="Genomic_DNA"/>
</dbReference>
<evidence type="ECO:0000256" key="2">
    <source>
        <dbReference type="ARBA" id="ARBA00004496"/>
    </source>
</evidence>
<dbReference type="Gene3D" id="3.30.1250.10">
    <property type="entry name" value="Ribosome maturation protein SBDS, N-terminal domain"/>
    <property type="match status" value="1"/>
</dbReference>
<dbReference type="CDD" id="cd20533">
    <property type="entry name" value="CYCLIN_CCNL_rpt2"/>
    <property type="match status" value="1"/>
</dbReference>
<dbReference type="NCBIfam" id="TIGR00291">
    <property type="entry name" value="RNA_SBDS"/>
    <property type="match status" value="1"/>
</dbReference>
<evidence type="ECO:0000313" key="13">
    <source>
        <dbReference type="Proteomes" id="UP000245699"/>
    </source>
</evidence>
<dbReference type="PANTHER" id="PTHR10927:SF1">
    <property type="entry name" value="RIBOSOME MATURATION PROTEIN SBDS"/>
    <property type="match status" value="1"/>
</dbReference>
<keyword evidence="6" id="KW-0539">Nucleus</keyword>
<organism evidence="12 13">
    <name type="scientific">Furculomyces boomerangus</name>
    <dbReference type="NCBI Taxonomy" id="61424"/>
    <lineage>
        <taxon>Eukaryota</taxon>
        <taxon>Fungi</taxon>
        <taxon>Fungi incertae sedis</taxon>
        <taxon>Zoopagomycota</taxon>
        <taxon>Kickxellomycotina</taxon>
        <taxon>Harpellomycetes</taxon>
        <taxon>Harpellales</taxon>
        <taxon>Harpellaceae</taxon>
        <taxon>Furculomyces</taxon>
    </lineage>
</organism>
<keyword evidence="5" id="KW-0690">Ribosome biogenesis</keyword>
<dbReference type="PROSITE" id="PS01267">
    <property type="entry name" value="UPF0023"/>
    <property type="match status" value="1"/>
</dbReference>
<dbReference type="InterPro" id="IPR018978">
    <property type="entry name" value="SDO1/SBDS_central"/>
</dbReference>
<evidence type="ECO:0000256" key="7">
    <source>
        <dbReference type="ARBA" id="ARBA00049708"/>
    </source>
</evidence>
<dbReference type="Pfam" id="PF20268">
    <property type="entry name" value="SBDS_C"/>
    <property type="match status" value="1"/>
</dbReference>
<evidence type="ECO:0000259" key="11">
    <source>
        <dbReference type="Pfam" id="PF20268"/>
    </source>
</evidence>
<comment type="subcellular location">
    <subcellularLocation>
        <location evidence="2">Cytoplasm</location>
    </subcellularLocation>
    <subcellularLocation>
        <location evidence="1">Nucleus</location>
    </subcellularLocation>
</comment>
<evidence type="ECO:0000256" key="4">
    <source>
        <dbReference type="ARBA" id="ARBA00022490"/>
    </source>
</evidence>
<dbReference type="InterPro" id="IPR018023">
    <property type="entry name" value="Ribosome_mat_SBDS_CS"/>
</dbReference>
<protein>
    <recommendedName>
        <fullName evidence="14">Ribosome maturation protein SBDS</fullName>
    </recommendedName>
</protein>
<dbReference type="InterPro" id="IPR037188">
    <property type="entry name" value="Sdo1/SBDS_central_sf"/>
</dbReference>
<dbReference type="Pfam" id="PF09377">
    <property type="entry name" value="SBDS_domain_II"/>
    <property type="match status" value="1"/>
</dbReference>
<keyword evidence="13" id="KW-1185">Reference proteome</keyword>
<evidence type="ECO:0000313" key="12">
    <source>
        <dbReference type="EMBL" id="PVU95910.1"/>
    </source>
</evidence>
<dbReference type="InterPro" id="IPR019783">
    <property type="entry name" value="SDO1/SBDS_N"/>
</dbReference>
<dbReference type="OrthoDB" id="10253092at2759"/>
<sequence>PQVVMASAMVIYQRVYCISSFKELGIKDAVLGALFLATKTEESLRRTHEIISSVDIVIKMDRGYPLNCIDIYGQEYYDDKSSMFESEMVILKNLGFNVQVQLPHNLAINYLQCLGLAKHENIPQTAWNYINDGLWTKAYITFQPQTIACASILLATRKYGVCLPDNPAWYKVFDANKDDIDCVAKMILQLYSNTFGRVIPVDNRELKMYFEGSFENHVNNEKKKLIKQEKEKAERLEYHSRENDSNTDQNLYDDSKTNLKEETKITKEGQSAWKRKNERQNRTSETQRVDRGFDRDTKRTAGIMKKEKEVEREINIPGILPRNTRIVRRVSNYQSLKGIEDTRGLLNHIEKMSILLIQRTMMRKGTKIQLTNVSIVRLKKGGKRFEIACYKNKVSEWRNGIEKDIDEVLQIDQIFINVSKGQVAKNEDLLKSFKTTDQNVIIAEILKKGEQQVSEKERANKLENMYRDIATIIAEKCVNPQTKRPYTVTIIEKAMNELHFSVKASQSAKRQALDVIKQIQASNSIPIERVQMRLRIGIPKSKEIKQVRENVIKLVSSVEEDSWSNSLGYELICLIDPGQYKPINELLQAECKGQAEVTVLSISDSREEESSFI</sequence>
<reference evidence="12 13" key="1">
    <citation type="journal article" date="2018" name="MBio">
        <title>Comparative Genomics Reveals the Core Gene Toolbox for the Fungus-Insect Symbiosis.</title>
        <authorList>
            <person name="Wang Y."/>
            <person name="Stata M."/>
            <person name="Wang W."/>
            <person name="Stajich J.E."/>
            <person name="White M.M."/>
            <person name="Moncalvo J.M."/>
        </authorList>
    </citation>
    <scope>NUCLEOTIDE SEQUENCE [LARGE SCALE GENOMIC DNA]</scope>
    <source>
        <strain evidence="12 13">AUS-77-4</strain>
    </source>
</reference>
<dbReference type="GO" id="GO:0005737">
    <property type="term" value="C:cytoplasm"/>
    <property type="evidence" value="ECO:0007669"/>
    <property type="project" value="UniProtKB-SubCell"/>
</dbReference>
<dbReference type="Gene3D" id="3.30.70.240">
    <property type="match status" value="1"/>
</dbReference>
<dbReference type="Proteomes" id="UP000245699">
    <property type="component" value="Unassembled WGS sequence"/>
</dbReference>
<evidence type="ECO:0000259" key="10">
    <source>
        <dbReference type="Pfam" id="PF09377"/>
    </source>
</evidence>
<dbReference type="SUPFAM" id="SSF109728">
    <property type="entry name" value="Hypothetical protein AF0491, middle domain"/>
    <property type="match status" value="1"/>
</dbReference>
<evidence type="ECO:0000256" key="1">
    <source>
        <dbReference type="ARBA" id="ARBA00004123"/>
    </source>
</evidence>
<accession>A0A2T9YU84</accession>
<evidence type="ECO:0008006" key="14">
    <source>
        <dbReference type="Google" id="ProtNLM"/>
    </source>
</evidence>
<feature type="domain" description="Ribosome maturation protein SDO1/SBDS C-terminal" evidence="11">
    <location>
        <begin position="532"/>
        <end position="601"/>
    </location>
</feature>
<evidence type="ECO:0000256" key="3">
    <source>
        <dbReference type="ARBA" id="ARBA00007433"/>
    </source>
</evidence>
<dbReference type="SUPFAM" id="SSF47954">
    <property type="entry name" value="Cyclin-like"/>
    <property type="match status" value="2"/>
</dbReference>
<dbReference type="STRING" id="61424.A0A2T9YU84"/>
<evidence type="ECO:0000256" key="8">
    <source>
        <dbReference type="SAM" id="MobiDB-lite"/>
    </source>
</evidence>
<feature type="non-terminal residue" evidence="12">
    <location>
        <position position="1"/>
    </location>
</feature>
<keyword evidence="4" id="KW-0963">Cytoplasm</keyword>
<gene>
    <name evidence="12" type="ORF">BB559_002576</name>
</gene>
<dbReference type="Gene3D" id="1.10.472.10">
    <property type="entry name" value="Cyclin-like"/>
    <property type="match status" value="2"/>
</dbReference>
<comment type="similarity">
    <text evidence="3">Belongs to the SDO1/SBDS family.</text>
</comment>
<dbReference type="GO" id="GO:0042256">
    <property type="term" value="P:cytosolic ribosome assembly"/>
    <property type="evidence" value="ECO:0007669"/>
    <property type="project" value="InterPro"/>
</dbReference>